<dbReference type="GO" id="GO:0005829">
    <property type="term" value="C:cytosol"/>
    <property type="evidence" value="ECO:0007669"/>
    <property type="project" value="TreeGrafter"/>
</dbReference>
<dbReference type="InterPro" id="IPR039980">
    <property type="entry name" value="MADD"/>
</dbReference>
<name>A0A401TAC5_CHIPU</name>
<reference evidence="1 2" key="1">
    <citation type="journal article" date="2018" name="Nat. Ecol. Evol.">
        <title>Shark genomes provide insights into elasmobranch evolution and the origin of vertebrates.</title>
        <authorList>
            <person name="Hara Y"/>
            <person name="Yamaguchi K"/>
            <person name="Onimaru K"/>
            <person name="Kadota M"/>
            <person name="Koyanagi M"/>
            <person name="Keeley SD"/>
            <person name="Tatsumi K"/>
            <person name="Tanaka K"/>
            <person name="Motone F"/>
            <person name="Kageyama Y"/>
            <person name="Nozu R"/>
            <person name="Adachi N"/>
            <person name="Nishimura O"/>
            <person name="Nakagawa R"/>
            <person name="Tanegashima C"/>
            <person name="Kiyatake I"/>
            <person name="Matsumoto R"/>
            <person name="Murakumo K"/>
            <person name="Nishida K"/>
            <person name="Terakita A"/>
            <person name="Kuratani S"/>
            <person name="Sato K"/>
            <person name="Hyodo S Kuraku.S."/>
        </authorList>
    </citation>
    <scope>NUCLEOTIDE SEQUENCE [LARGE SCALE GENOMIC DNA]</scope>
</reference>
<dbReference type="GO" id="GO:0032483">
    <property type="term" value="P:regulation of Rab protein signal transduction"/>
    <property type="evidence" value="ECO:0007669"/>
    <property type="project" value="TreeGrafter"/>
</dbReference>
<dbReference type="PANTHER" id="PTHR13008:SF7">
    <property type="entry name" value="MAP KINASE-ACTIVATING DEATH DOMAIN PROTEIN"/>
    <property type="match status" value="1"/>
</dbReference>
<sequence>VFDPALIGDKPKWYAHQLQPIYYRVYDSNSQLAEALNIPIEKDDGSEPTDDRFV</sequence>
<dbReference type="PANTHER" id="PTHR13008">
    <property type="entry name" value="MAP-KINASE ACTIVATING DEATH DOMAIN PROTEIN MADD /DENN/AEX-3 C.ELEGANS"/>
    <property type="match status" value="1"/>
</dbReference>
<dbReference type="GO" id="GO:0005085">
    <property type="term" value="F:guanyl-nucleotide exchange factor activity"/>
    <property type="evidence" value="ECO:0007669"/>
    <property type="project" value="TreeGrafter"/>
</dbReference>
<protein>
    <submittedName>
        <fullName evidence="1">Uncharacterized protein</fullName>
    </submittedName>
</protein>
<keyword evidence="2" id="KW-1185">Reference proteome</keyword>
<evidence type="ECO:0000313" key="1">
    <source>
        <dbReference type="EMBL" id="GCC39603.1"/>
    </source>
</evidence>
<comment type="caution">
    <text evidence="1">The sequence shown here is derived from an EMBL/GenBank/DDBJ whole genome shotgun (WGS) entry which is preliminary data.</text>
</comment>
<dbReference type="AlphaFoldDB" id="A0A401TAC5"/>
<proteinExistence type="predicted"/>
<dbReference type="Proteomes" id="UP000287033">
    <property type="component" value="Unassembled WGS sequence"/>
</dbReference>
<evidence type="ECO:0000313" key="2">
    <source>
        <dbReference type="Proteomes" id="UP000287033"/>
    </source>
</evidence>
<dbReference type="GO" id="GO:0042981">
    <property type="term" value="P:regulation of apoptotic process"/>
    <property type="evidence" value="ECO:0007669"/>
    <property type="project" value="TreeGrafter"/>
</dbReference>
<feature type="non-terminal residue" evidence="1">
    <location>
        <position position="1"/>
    </location>
</feature>
<gene>
    <name evidence="1" type="ORF">chiPu_0023622</name>
</gene>
<accession>A0A401TAC5</accession>
<organism evidence="1 2">
    <name type="scientific">Chiloscyllium punctatum</name>
    <name type="common">Brownbanded bambooshark</name>
    <name type="synonym">Hemiscyllium punctatum</name>
    <dbReference type="NCBI Taxonomy" id="137246"/>
    <lineage>
        <taxon>Eukaryota</taxon>
        <taxon>Metazoa</taxon>
        <taxon>Chordata</taxon>
        <taxon>Craniata</taxon>
        <taxon>Vertebrata</taxon>
        <taxon>Chondrichthyes</taxon>
        <taxon>Elasmobranchii</taxon>
        <taxon>Galeomorphii</taxon>
        <taxon>Galeoidea</taxon>
        <taxon>Orectolobiformes</taxon>
        <taxon>Hemiscylliidae</taxon>
        <taxon>Chiloscyllium</taxon>
    </lineage>
</organism>
<dbReference type="EMBL" id="BEZZ01024054">
    <property type="protein sequence ID" value="GCC39603.1"/>
    <property type="molecule type" value="Genomic_DNA"/>
</dbReference>
<dbReference type="STRING" id="137246.A0A401TAC5"/>